<sequence length="78" mass="8735">MGMRGKRAIFGGRATVRTMLYMATLSAVRYNPAIKAFYNRLIAAGKLYKVAMVACMRKLLTVLNAMVKAMQPWTPDFS</sequence>
<protein>
    <recommendedName>
        <fullName evidence="1">Transposase IS116/IS110/IS902 C-terminal domain-containing protein</fullName>
    </recommendedName>
</protein>
<proteinExistence type="predicted"/>
<accession>A0A6V8MD41</accession>
<dbReference type="InterPro" id="IPR047650">
    <property type="entry name" value="Transpos_IS110"/>
</dbReference>
<dbReference type="PANTHER" id="PTHR33055:SF13">
    <property type="entry name" value="TRANSPOSASE"/>
    <property type="match status" value="1"/>
</dbReference>
<dbReference type="EMBL" id="BLXX01000001">
    <property type="protein sequence ID" value="GFO57846.1"/>
    <property type="molecule type" value="Genomic_DNA"/>
</dbReference>
<dbReference type="PANTHER" id="PTHR33055">
    <property type="entry name" value="TRANSPOSASE FOR INSERTION SEQUENCE ELEMENT IS1111A"/>
    <property type="match status" value="1"/>
</dbReference>
<evidence type="ECO:0000313" key="2">
    <source>
        <dbReference type="EMBL" id="GFO57846.1"/>
    </source>
</evidence>
<dbReference type="InterPro" id="IPR003346">
    <property type="entry name" value="Transposase_20"/>
</dbReference>
<comment type="caution">
    <text evidence="2">The sequence shown here is derived from an EMBL/GenBank/DDBJ whole genome shotgun (WGS) entry which is preliminary data.</text>
</comment>
<dbReference type="AlphaFoldDB" id="A0A6V8MD41"/>
<keyword evidence="3" id="KW-1185">Reference proteome</keyword>
<reference evidence="3" key="1">
    <citation type="submission" date="2020-06" db="EMBL/GenBank/DDBJ databases">
        <title>Draft genomic sequence of Geomonas sp. Red330.</title>
        <authorList>
            <person name="Itoh H."/>
            <person name="Zhenxing X."/>
            <person name="Ushijima N."/>
            <person name="Masuda Y."/>
            <person name="Shiratori Y."/>
            <person name="Senoo K."/>
        </authorList>
    </citation>
    <scope>NUCLEOTIDE SEQUENCE [LARGE SCALE GENOMIC DNA]</scope>
    <source>
        <strain evidence="3">Red330</strain>
    </source>
</reference>
<organism evidence="2 3">
    <name type="scientific">Geomonas silvestris</name>
    <dbReference type="NCBI Taxonomy" id="2740184"/>
    <lineage>
        <taxon>Bacteria</taxon>
        <taxon>Pseudomonadati</taxon>
        <taxon>Thermodesulfobacteriota</taxon>
        <taxon>Desulfuromonadia</taxon>
        <taxon>Geobacterales</taxon>
        <taxon>Geobacteraceae</taxon>
        <taxon>Geomonas</taxon>
    </lineage>
</organism>
<dbReference type="Pfam" id="PF02371">
    <property type="entry name" value="Transposase_20"/>
    <property type="match status" value="1"/>
</dbReference>
<gene>
    <name evidence="2" type="ORF">GMST_01710</name>
</gene>
<evidence type="ECO:0000259" key="1">
    <source>
        <dbReference type="Pfam" id="PF02371"/>
    </source>
</evidence>
<dbReference type="Proteomes" id="UP000556026">
    <property type="component" value="Unassembled WGS sequence"/>
</dbReference>
<evidence type="ECO:0000313" key="3">
    <source>
        <dbReference type="Proteomes" id="UP000556026"/>
    </source>
</evidence>
<feature type="domain" description="Transposase IS116/IS110/IS902 C-terminal" evidence="1">
    <location>
        <begin position="6"/>
        <end position="38"/>
    </location>
</feature>
<name>A0A6V8MD41_9BACT</name>